<evidence type="ECO:0000313" key="2">
    <source>
        <dbReference type="Proteomes" id="UP000499080"/>
    </source>
</evidence>
<keyword evidence="2" id="KW-1185">Reference proteome</keyword>
<evidence type="ECO:0000313" key="1">
    <source>
        <dbReference type="EMBL" id="GBL75691.1"/>
    </source>
</evidence>
<accession>A0A4Y2A778</accession>
<sequence>MERLLKLLAEVETDEDPDLDKEDNGPDNILKHIFSDHESLCEHDTESQEDRDSGNCVHQKRALSGEKQNLGRIFVVKISCRTYLEQKDQRKM</sequence>
<dbReference type="EMBL" id="BGPR01000008">
    <property type="protein sequence ID" value="GBL75691.1"/>
    <property type="molecule type" value="Genomic_DNA"/>
</dbReference>
<comment type="caution">
    <text evidence="1">The sequence shown here is derived from an EMBL/GenBank/DDBJ whole genome shotgun (WGS) entry which is preliminary data.</text>
</comment>
<name>A0A4Y2A778_ARAVE</name>
<reference evidence="1 2" key="1">
    <citation type="journal article" date="2019" name="Sci. Rep.">
        <title>Orb-weaving spider Araneus ventricosus genome elucidates the spidroin gene catalogue.</title>
        <authorList>
            <person name="Kono N."/>
            <person name="Nakamura H."/>
            <person name="Ohtoshi R."/>
            <person name="Moran D.A.P."/>
            <person name="Shinohara A."/>
            <person name="Yoshida Y."/>
            <person name="Fujiwara M."/>
            <person name="Mori M."/>
            <person name="Tomita M."/>
            <person name="Arakawa K."/>
        </authorList>
    </citation>
    <scope>NUCLEOTIDE SEQUENCE [LARGE SCALE GENOMIC DNA]</scope>
</reference>
<dbReference type="AlphaFoldDB" id="A0A4Y2A778"/>
<dbReference type="Proteomes" id="UP000499080">
    <property type="component" value="Unassembled WGS sequence"/>
</dbReference>
<proteinExistence type="predicted"/>
<protein>
    <submittedName>
        <fullName evidence="1">Uncharacterized protein</fullName>
    </submittedName>
</protein>
<organism evidence="1 2">
    <name type="scientific">Araneus ventricosus</name>
    <name type="common">Orbweaver spider</name>
    <name type="synonym">Epeira ventricosa</name>
    <dbReference type="NCBI Taxonomy" id="182803"/>
    <lineage>
        <taxon>Eukaryota</taxon>
        <taxon>Metazoa</taxon>
        <taxon>Ecdysozoa</taxon>
        <taxon>Arthropoda</taxon>
        <taxon>Chelicerata</taxon>
        <taxon>Arachnida</taxon>
        <taxon>Araneae</taxon>
        <taxon>Araneomorphae</taxon>
        <taxon>Entelegynae</taxon>
        <taxon>Araneoidea</taxon>
        <taxon>Araneidae</taxon>
        <taxon>Araneus</taxon>
    </lineage>
</organism>
<gene>
    <name evidence="1" type="ORF">AVEN_154999_1</name>
</gene>